<dbReference type="GO" id="GO:0003677">
    <property type="term" value="F:DNA binding"/>
    <property type="evidence" value="ECO:0007669"/>
    <property type="project" value="UniProtKB-KW"/>
</dbReference>
<dbReference type="InterPro" id="IPR014284">
    <property type="entry name" value="RNA_pol_sigma-70_dom"/>
</dbReference>
<dbReference type="Gene3D" id="1.10.1740.10">
    <property type="match status" value="1"/>
</dbReference>
<feature type="domain" description="RNA polymerase sigma-70 region 2" evidence="5">
    <location>
        <begin position="34"/>
        <end position="102"/>
    </location>
</feature>
<keyword evidence="3" id="KW-0238">DNA-binding</keyword>
<dbReference type="Gene3D" id="1.10.10.10">
    <property type="entry name" value="Winged helix-like DNA-binding domain superfamily/Winged helix DNA-binding domain"/>
    <property type="match status" value="1"/>
</dbReference>
<dbReference type="AlphaFoldDB" id="A0A4Q1S8Y2"/>
<reference evidence="6 7" key="1">
    <citation type="journal article" date="2016" name="Int. J. Syst. Evol. Microbiol.">
        <title>Acidipila dinghuensis sp. nov., an acidobacterium isolated from forest soil.</title>
        <authorList>
            <person name="Jiang Y.W."/>
            <person name="Wang J."/>
            <person name="Chen M.H."/>
            <person name="Lv Y.Y."/>
            <person name="Qiu L.H."/>
        </authorList>
    </citation>
    <scope>NUCLEOTIDE SEQUENCE [LARGE SCALE GENOMIC DNA]</scope>
    <source>
        <strain evidence="6 7">DHOF10</strain>
    </source>
</reference>
<dbReference type="OrthoDB" id="117204at2"/>
<dbReference type="EMBL" id="SDMK01000005">
    <property type="protein sequence ID" value="RXS93401.1"/>
    <property type="molecule type" value="Genomic_DNA"/>
</dbReference>
<keyword evidence="1" id="KW-0805">Transcription regulation</keyword>
<gene>
    <name evidence="6" type="ORF">ESZ00_18815</name>
</gene>
<dbReference type="InterPro" id="IPR039425">
    <property type="entry name" value="RNA_pol_sigma-70-like"/>
</dbReference>
<proteinExistence type="predicted"/>
<evidence type="ECO:0000256" key="4">
    <source>
        <dbReference type="ARBA" id="ARBA00023163"/>
    </source>
</evidence>
<dbReference type="PANTHER" id="PTHR43133:SF8">
    <property type="entry name" value="RNA POLYMERASE SIGMA FACTOR HI_1459-RELATED"/>
    <property type="match status" value="1"/>
</dbReference>
<dbReference type="GO" id="GO:0016987">
    <property type="term" value="F:sigma factor activity"/>
    <property type="evidence" value="ECO:0007669"/>
    <property type="project" value="UniProtKB-KW"/>
</dbReference>
<evidence type="ECO:0000256" key="2">
    <source>
        <dbReference type="ARBA" id="ARBA00023082"/>
    </source>
</evidence>
<dbReference type="InterPro" id="IPR007627">
    <property type="entry name" value="RNA_pol_sigma70_r2"/>
</dbReference>
<protein>
    <submittedName>
        <fullName evidence="6">Sigma-70 family RNA polymerase sigma factor</fullName>
    </submittedName>
</protein>
<evidence type="ECO:0000256" key="3">
    <source>
        <dbReference type="ARBA" id="ARBA00023125"/>
    </source>
</evidence>
<dbReference type="Pfam" id="PF04542">
    <property type="entry name" value="Sigma70_r2"/>
    <property type="match status" value="1"/>
</dbReference>
<sequence length="232" mass="26313">MDTVTANDLALRCAAGAKAEEWEEFVRRFTRPIARSVLRVARQWGENSSAVVDDIVQDVFLKFCEDDRRLLREFEPRFADSFLAYARVISAQVANDHFRRKNTQKRGDGRPEEELTEFHAPVFHAPVFSDVEWLDRSILLSEIDRALTANSRGTGNMHRTIFWLHYQQGMTANAIAALPGVSLSVKGVESALHRMLSYLRANMQTPSPARTANFHADEGISTHPAVQKSEWI</sequence>
<keyword evidence="4" id="KW-0804">Transcription</keyword>
<dbReference type="InterPro" id="IPR036388">
    <property type="entry name" value="WH-like_DNA-bd_sf"/>
</dbReference>
<dbReference type="NCBIfam" id="TIGR02937">
    <property type="entry name" value="sigma70-ECF"/>
    <property type="match status" value="1"/>
</dbReference>
<evidence type="ECO:0000313" key="6">
    <source>
        <dbReference type="EMBL" id="RXS93401.1"/>
    </source>
</evidence>
<organism evidence="6 7">
    <name type="scientific">Silvibacterium dinghuense</name>
    <dbReference type="NCBI Taxonomy" id="1560006"/>
    <lineage>
        <taxon>Bacteria</taxon>
        <taxon>Pseudomonadati</taxon>
        <taxon>Acidobacteriota</taxon>
        <taxon>Terriglobia</taxon>
        <taxon>Terriglobales</taxon>
        <taxon>Acidobacteriaceae</taxon>
        <taxon>Silvibacterium</taxon>
    </lineage>
</organism>
<accession>A0A4Q1S8Y2</accession>
<evidence type="ECO:0000256" key="1">
    <source>
        <dbReference type="ARBA" id="ARBA00023015"/>
    </source>
</evidence>
<keyword evidence="2" id="KW-0731">Sigma factor</keyword>
<dbReference type="GO" id="GO:0006352">
    <property type="term" value="P:DNA-templated transcription initiation"/>
    <property type="evidence" value="ECO:0007669"/>
    <property type="project" value="InterPro"/>
</dbReference>
<dbReference type="PANTHER" id="PTHR43133">
    <property type="entry name" value="RNA POLYMERASE ECF-TYPE SIGMA FACTO"/>
    <property type="match status" value="1"/>
</dbReference>
<comment type="caution">
    <text evidence="6">The sequence shown here is derived from an EMBL/GenBank/DDBJ whole genome shotgun (WGS) entry which is preliminary data.</text>
</comment>
<evidence type="ECO:0000259" key="5">
    <source>
        <dbReference type="Pfam" id="PF04542"/>
    </source>
</evidence>
<dbReference type="InterPro" id="IPR013325">
    <property type="entry name" value="RNA_pol_sigma_r2"/>
</dbReference>
<name>A0A4Q1S8Y2_9BACT</name>
<dbReference type="Proteomes" id="UP000290253">
    <property type="component" value="Unassembled WGS sequence"/>
</dbReference>
<keyword evidence="7" id="KW-1185">Reference proteome</keyword>
<evidence type="ECO:0000313" key="7">
    <source>
        <dbReference type="Proteomes" id="UP000290253"/>
    </source>
</evidence>
<dbReference type="SUPFAM" id="SSF88946">
    <property type="entry name" value="Sigma2 domain of RNA polymerase sigma factors"/>
    <property type="match status" value="1"/>
</dbReference>